<reference evidence="1 2" key="1">
    <citation type="submission" date="2016-04" db="EMBL/GenBank/DDBJ databases">
        <title>Complete genome seqeunce of Leptospira alstonii serovar Room22.</title>
        <authorList>
            <person name="Nally J.E."/>
            <person name="Bayles D.O."/>
            <person name="Hurley D."/>
            <person name="Fanning S."/>
            <person name="McMahon B.J."/>
            <person name="Arent Z."/>
        </authorList>
    </citation>
    <scope>NUCLEOTIDE SEQUENCE [LARGE SCALE GENOMIC DNA]</scope>
    <source>
        <strain evidence="1 2">GWTS #1</strain>
    </source>
</reference>
<organism evidence="1 2">
    <name type="scientific">Leptospira tipperaryensis</name>
    <dbReference type="NCBI Taxonomy" id="2564040"/>
    <lineage>
        <taxon>Bacteria</taxon>
        <taxon>Pseudomonadati</taxon>
        <taxon>Spirochaetota</taxon>
        <taxon>Spirochaetia</taxon>
        <taxon>Leptospirales</taxon>
        <taxon>Leptospiraceae</taxon>
        <taxon>Leptospira</taxon>
    </lineage>
</organism>
<evidence type="ECO:0000313" key="1">
    <source>
        <dbReference type="EMBL" id="AOP34234.1"/>
    </source>
</evidence>
<evidence type="ECO:0000313" key="2">
    <source>
        <dbReference type="Proteomes" id="UP000094197"/>
    </source>
</evidence>
<name>A0A1D7UXC1_9LEPT</name>
<keyword evidence="2" id="KW-1185">Reference proteome</keyword>
<protein>
    <submittedName>
        <fullName evidence="1">Uncharacterized protein</fullName>
    </submittedName>
</protein>
<accession>A0A1D7UXC1</accession>
<dbReference type="AlphaFoldDB" id="A0A1D7UXC1"/>
<dbReference type="KEGG" id="laj:A0128_10480"/>
<gene>
    <name evidence="1" type="ORF">A0128_10480</name>
</gene>
<dbReference type="EMBL" id="CP015217">
    <property type="protein sequence ID" value="AOP34234.1"/>
    <property type="molecule type" value="Genomic_DNA"/>
</dbReference>
<dbReference type="RefSeq" id="WP_069607461.1">
    <property type="nucleotide sequence ID" value="NZ_CP015217.1"/>
</dbReference>
<dbReference type="Proteomes" id="UP000094197">
    <property type="component" value="Chromosome 1"/>
</dbReference>
<sequence>MIQKNGIVIYEVHYGQPDFIIDLMNQSKGSFERGIDRYQNSCFAESISFMEKVLEINPNDTSA</sequence>
<proteinExistence type="predicted"/>